<dbReference type="InParanoid" id="A0A061EFX3"/>
<accession>A0A061EFX3</accession>
<reference evidence="1 2" key="1">
    <citation type="journal article" date="2013" name="Genome Biol.">
        <title>The genome sequence of the most widely cultivated cacao type and its use to identify candidate genes regulating pod color.</title>
        <authorList>
            <person name="Motamayor J.C."/>
            <person name="Mockaitis K."/>
            <person name="Schmutz J."/>
            <person name="Haiminen N."/>
            <person name="Iii D.L."/>
            <person name="Cornejo O."/>
            <person name="Findley S.D."/>
            <person name="Zheng P."/>
            <person name="Utro F."/>
            <person name="Royaert S."/>
            <person name="Saski C."/>
            <person name="Jenkins J."/>
            <person name="Podicheti R."/>
            <person name="Zhao M."/>
            <person name="Scheffler B.E."/>
            <person name="Stack J.C."/>
            <person name="Feltus F.A."/>
            <person name="Mustiga G.M."/>
            <person name="Amores F."/>
            <person name="Phillips W."/>
            <person name="Marelli J.P."/>
            <person name="May G.D."/>
            <person name="Shapiro H."/>
            <person name="Ma J."/>
            <person name="Bustamante C.D."/>
            <person name="Schnell R.J."/>
            <person name="Main D."/>
            <person name="Gilbert D."/>
            <person name="Parida L."/>
            <person name="Kuhn D.N."/>
        </authorList>
    </citation>
    <scope>NUCLEOTIDE SEQUENCE [LARGE SCALE GENOMIC DNA]</scope>
    <source>
        <strain evidence="2">cv. Matina 1-6</strain>
    </source>
</reference>
<organism evidence="1 2">
    <name type="scientific">Theobroma cacao</name>
    <name type="common">Cacao</name>
    <name type="synonym">Cocoa</name>
    <dbReference type="NCBI Taxonomy" id="3641"/>
    <lineage>
        <taxon>Eukaryota</taxon>
        <taxon>Viridiplantae</taxon>
        <taxon>Streptophyta</taxon>
        <taxon>Embryophyta</taxon>
        <taxon>Tracheophyta</taxon>
        <taxon>Spermatophyta</taxon>
        <taxon>Magnoliopsida</taxon>
        <taxon>eudicotyledons</taxon>
        <taxon>Gunneridae</taxon>
        <taxon>Pentapetalae</taxon>
        <taxon>rosids</taxon>
        <taxon>malvids</taxon>
        <taxon>Malvales</taxon>
        <taxon>Malvaceae</taxon>
        <taxon>Byttnerioideae</taxon>
        <taxon>Theobroma</taxon>
    </lineage>
</organism>
<dbReference type="AlphaFoldDB" id="A0A061EFX3"/>
<keyword evidence="2" id="KW-1185">Reference proteome</keyword>
<gene>
    <name evidence="1" type="ORF">TCM_018985</name>
</gene>
<dbReference type="EMBL" id="CM001882">
    <property type="protein sequence ID" value="EOY03801.1"/>
    <property type="molecule type" value="Genomic_DNA"/>
</dbReference>
<dbReference type="HOGENOM" id="CLU_2459207_0_0_1"/>
<sequence length="89" mass="10333">MPCSHHPTHLSSCLLSRQAFWYDILFSLGTRKWKILLEIRGGIDQPLIFHFMHLKCSATKLLPETNITMTTTQSLYLSDNCKYTRYVAV</sequence>
<proteinExistence type="predicted"/>
<dbReference type="Gramene" id="EOY03801">
    <property type="protein sequence ID" value="EOY03801"/>
    <property type="gene ID" value="TCM_018985"/>
</dbReference>
<protein>
    <submittedName>
        <fullName evidence="1">Uncharacterized protein</fullName>
    </submittedName>
</protein>
<name>A0A061EFX3_THECC</name>
<dbReference type="Proteomes" id="UP000026915">
    <property type="component" value="Chromosome 4"/>
</dbReference>
<evidence type="ECO:0000313" key="1">
    <source>
        <dbReference type="EMBL" id="EOY03801.1"/>
    </source>
</evidence>
<evidence type="ECO:0000313" key="2">
    <source>
        <dbReference type="Proteomes" id="UP000026915"/>
    </source>
</evidence>